<dbReference type="InterPro" id="IPR018968">
    <property type="entry name" value="Phasin"/>
</dbReference>
<dbReference type="Proteomes" id="UP000575898">
    <property type="component" value="Unassembled WGS sequence"/>
</dbReference>
<gene>
    <name evidence="3" type="ORF">HNQ59_003308</name>
</gene>
<evidence type="ECO:0000256" key="1">
    <source>
        <dbReference type="SAM" id="MobiDB-lite"/>
    </source>
</evidence>
<proteinExistence type="predicted"/>
<name>A0A840MNJ2_9PROT</name>
<dbReference type="RefSeq" id="WP_184041415.1">
    <property type="nucleotide sequence ID" value="NZ_JACHHY010000023.1"/>
</dbReference>
<sequence>MFITPEKLAELQEINFSKAIRVSNIALGGIERLVNLQLEVTKSLIAESSEQAKSLSKVKDLQGLSSLHQEATKPSLDKALDVAKSFYEAASATQAEFAKVIEEEVVHTNKSVAELIDNLQKYAPAGSEVAINAIKTAVAAAAATYDNVTKAAQRVSSDLTEAGVAAATSSAKAVSAVSRKKTPATAEA</sequence>
<comment type="caution">
    <text evidence="3">The sequence shown here is derived from an EMBL/GenBank/DDBJ whole genome shotgun (WGS) entry which is preliminary data.</text>
</comment>
<evidence type="ECO:0000259" key="2">
    <source>
        <dbReference type="Pfam" id="PF09361"/>
    </source>
</evidence>
<evidence type="ECO:0000313" key="4">
    <source>
        <dbReference type="Proteomes" id="UP000575898"/>
    </source>
</evidence>
<dbReference type="EMBL" id="JACHHY010000023">
    <property type="protein sequence ID" value="MBB5020000.1"/>
    <property type="molecule type" value="Genomic_DNA"/>
</dbReference>
<feature type="region of interest" description="Disordered" evidence="1">
    <location>
        <begin position="168"/>
        <end position="188"/>
    </location>
</feature>
<feature type="compositionally biased region" description="Low complexity" evidence="1">
    <location>
        <begin position="168"/>
        <end position="177"/>
    </location>
</feature>
<evidence type="ECO:0000313" key="3">
    <source>
        <dbReference type="EMBL" id="MBB5020000.1"/>
    </source>
</evidence>
<protein>
    <submittedName>
        <fullName evidence="3">Phasin family protein</fullName>
    </submittedName>
</protein>
<reference evidence="3 4" key="1">
    <citation type="submission" date="2020-08" db="EMBL/GenBank/DDBJ databases">
        <title>Genomic Encyclopedia of Type Strains, Phase IV (KMG-IV): sequencing the most valuable type-strain genomes for metagenomic binning, comparative biology and taxonomic classification.</title>
        <authorList>
            <person name="Goeker M."/>
        </authorList>
    </citation>
    <scope>NUCLEOTIDE SEQUENCE [LARGE SCALE GENOMIC DNA]</scope>
    <source>
        <strain evidence="3 4">DSM 27165</strain>
    </source>
</reference>
<organism evidence="3 4">
    <name type="scientific">Chitinivorax tropicus</name>
    <dbReference type="NCBI Taxonomy" id="714531"/>
    <lineage>
        <taxon>Bacteria</taxon>
        <taxon>Pseudomonadati</taxon>
        <taxon>Pseudomonadota</taxon>
        <taxon>Betaproteobacteria</taxon>
        <taxon>Chitinivorax</taxon>
    </lineage>
</organism>
<dbReference type="Pfam" id="PF09361">
    <property type="entry name" value="Phasin_2"/>
    <property type="match status" value="1"/>
</dbReference>
<dbReference type="AlphaFoldDB" id="A0A840MNJ2"/>
<feature type="domain" description="Phasin" evidence="2">
    <location>
        <begin position="6"/>
        <end position="104"/>
    </location>
</feature>
<accession>A0A840MNJ2</accession>
<keyword evidence="4" id="KW-1185">Reference proteome</keyword>
<dbReference type="InterPro" id="IPR010127">
    <property type="entry name" value="Phasin_subfam-1"/>
</dbReference>
<dbReference type="NCBIfam" id="TIGR01841">
    <property type="entry name" value="phasin"/>
    <property type="match status" value="1"/>
</dbReference>